<dbReference type="Pfam" id="PF00793">
    <property type="entry name" value="DAHP_synth_1"/>
    <property type="match status" value="1"/>
</dbReference>
<comment type="similarity">
    <text evidence="3 8">Belongs to the class-I DAHP synthase family.</text>
</comment>
<keyword evidence="11" id="KW-1185">Reference proteome</keyword>
<organism evidence="10 11">
    <name type="scientific">Candidatus Doriopsillibacter californiensis</name>
    <dbReference type="NCBI Taxonomy" id="2970740"/>
    <lineage>
        <taxon>Bacteria</taxon>
        <taxon>Pseudomonadati</taxon>
        <taxon>Pseudomonadota</taxon>
        <taxon>Gammaproteobacteria</taxon>
        <taxon>Candidatus Tethybacterales</taxon>
        <taxon>Candidatus Persebacteraceae</taxon>
        <taxon>Candidatus Doriopsillibacter</taxon>
    </lineage>
</organism>
<dbReference type="InterPro" id="IPR006218">
    <property type="entry name" value="DAHP1/KDSA"/>
</dbReference>
<evidence type="ECO:0000256" key="8">
    <source>
        <dbReference type="PIRNR" id="PIRNR001361"/>
    </source>
</evidence>
<evidence type="ECO:0000256" key="5">
    <source>
        <dbReference type="ARBA" id="ARBA00022679"/>
    </source>
</evidence>
<comment type="catalytic activity">
    <reaction evidence="7 8">
        <text>D-erythrose 4-phosphate + phosphoenolpyruvate + H2O = 7-phospho-2-dehydro-3-deoxy-D-arabino-heptonate + phosphate</text>
        <dbReference type="Rhea" id="RHEA:14717"/>
        <dbReference type="ChEBI" id="CHEBI:15377"/>
        <dbReference type="ChEBI" id="CHEBI:16897"/>
        <dbReference type="ChEBI" id="CHEBI:43474"/>
        <dbReference type="ChEBI" id="CHEBI:58394"/>
        <dbReference type="ChEBI" id="CHEBI:58702"/>
        <dbReference type="EC" id="2.5.1.54"/>
    </reaction>
</comment>
<comment type="pathway">
    <text evidence="2 8">Metabolic intermediate biosynthesis; chorismate biosynthesis; chorismate from D-erythrose 4-phosphate and phosphoenolpyruvate: step 1/7.</text>
</comment>
<accession>A0ABT7QKD3</accession>
<feature type="domain" description="DAHP synthetase I/KDSA" evidence="9">
    <location>
        <begin position="43"/>
        <end position="340"/>
    </location>
</feature>
<dbReference type="EMBL" id="JANQAO010000001">
    <property type="protein sequence ID" value="MDM5147171.1"/>
    <property type="molecule type" value="Genomic_DNA"/>
</dbReference>
<dbReference type="InterPro" id="IPR006219">
    <property type="entry name" value="DAHP_synth_1"/>
</dbReference>
<evidence type="ECO:0000256" key="7">
    <source>
        <dbReference type="ARBA" id="ARBA00047508"/>
    </source>
</evidence>
<sequence length="358" mass="39510">MSHPEIDDIRITDTRKLVTPRALLDKQPVDDDTAAHIMQSRQAVERIIHGGDDRLLVIVGPCSIHNREVALEYGARLAELATELSRRLVVIMRVYFEKPRTTIGWKGLINDPHLNGTYAINEGLHLARDILLQLNRMHLPCATEFLDVISPQYYADIISWGAIGARTTESQCHRELASGLSCPVGFKNGTGGNMQIAADAVRSASRPHHFLSVTKEGQMAISTTKGNKHCHIILRGGNGQPNHDSEHIEQASTLLSKSGLPARVMVDCSHANSGKNFRRQPEVVADIARQMNAGDMRIIGAMIESNLVEGNQEIVQGQELVYGQSVTDACVGWDVTVDMLRQLADAVGQRQRNLRVQE</sequence>
<evidence type="ECO:0000256" key="4">
    <source>
        <dbReference type="ARBA" id="ARBA00022605"/>
    </source>
</evidence>
<dbReference type="SUPFAM" id="SSF51569">
    <property type="entry name" value="Aldolase"/>
    <property type="match status" value="1"/>
</dbReference>
<dbReference type="GO" id="GO:0003849">
    <property type="term" value="F:3-deoxy-7-phosphoheptulonate synthase activity"/>
    <property type="evidence" value="ECO:0007669"/>
    <property type="project" value="UniProtKB-EC"/>
</dbReference>
<evidence type="ECO:0000313" key="10">
    <source>
        <dbReference type="EMBL" id="MDM5147171.1"/>
    </source>
</evidence>
<dbReference type="PANTHER" id="PTHR21225">
    <property type="entry name" value="PHOSPHO-2-DEHYDRO-3-DEOXYHEPTONATE ALDOLASE DAHP SYNTHETASE"/>
    <property type="match status" value="1"/>
</dbReference>
<comment type="caution">
    <text evidence="10">The sequence shown here is derived from an EMBL/GenBank/DDBJ whole genome shotgun (WGS) entry which is preliminary data.</text>
</comment>
<dbReference type="InterPro" id="IPR013785">
    <property type="entry name" value="Aldolase_TIM"/>
</dbReference>
<dbReference type="PANTHER" id="PTHR21225:SF12">
    <property type="entry name" value="PHOSPHO-2-DEHYDRO-3-DEOXYHEPTONATE ALDOLASE, TYROSINE-INHIBITED"/>
    <property type="match status" value="1"/>
</dbReference>
<dbReference type="EC" id="2.5.1.54" evidence="8"/>
<keyword evidence="6 8" id="KW-0057">Aromatic amino acid biosynthesis</keyword>
<evidence type="ECO:0000256" key="3">
    <source>
        <dbReference type="ARBA" id="ARBA00007985"/>
    </source>
</evidence>
<protein>
    <recommendedName>
        <fullName evidence="8">Phospho-2-dehydro-3-deoxyheptonate aldolase</fullName>
        <ecNumber evidence="8">2.5.1.54</ecNumber>
    </recommendedName>
</protein>
<evidence type="ECO:0000256" key="6">
    <source>
        <dbReference type="ARBA" id="ARBA00023141"/>
    </source>
</evidence>
<evidence type="ECO:0000313" key="11">
    <source>
        <dbReference type="Proteomes" id="UP001168167"/>
    </source>
</evidence>
<keyword evidence="4 8" id="KW-0028">Amino-acid biosynthesis</keyword>
<reference evidence="10" key="1">
    <citation type="submission" date="2022-08" db="EMBL/GenBank/DDBJ databases">
        <authorList>
            <person name="Dzunkova M."/>
            <person name="La Clair J."/>
            <person name="Tyml T."/>
            <person name="Doud D."/>
            <person name="Schulz F."/>
            <person name="Piquer S."/>
            <person name="Porcel Sanchis D."/>
            <person name="Osborn A."/>
            <person name="Robinson D."/>
            <person name="Louie K.B."/>
            <person name="Bowen B.P."/>
            <person name="Bowers R."/>
            <person name="Lee J."/>
            <person name="Arnau Llombart V."/>
            <person name="Diaz Villanueva W."/>
            <person name="Gosliner T."/>
            <person name="Northen T."/>
            <person name="Cheng J.-F."/>
            <person name="Burkart M.D."/>
            <person name="Woyke T."/>
        </authorList>
    </citation>
    <scope>NUCLEOTIDE SEQUENCE</scope>
    <source>
        <strain evidence="10">Df01</strain>
    </source>
</reference>
<dbReference type="Gene3D" id="3.20.20.70">
    <property type="entry name" value="Aldolase class I"/>
    <property type="match status" value="1"/>
</dbReference>
<reference evidence="10" key="2">
    <citation type="journal article" date="2023" name="Microbiome">
        <title>Synthase-selected sorting approach identifies a beta-lactone synthase in a nudibranch symbiotic bacterium.</title>
        <authorList>
            <person name="Dzunkova M."/>
            <person name="La Clair J.J."/>
            <person name="Tyml T."/>
            <person name="Doud D."/>
            <person name="Schulz F."/>
            <person name="Piquer-Esteban S."/>
            <person name="Porcel Sanchis D."/>
            <person name="Osborn A."/>
            <person name="Robinson D."/>
            <person name="Louie K.B."/>
            <person name="Bowen B.P."/>
            <person name="Bowers R.M."/>
            <person name="Lee J."/>
            <person name="Arnau V."/>
            <person name="Diaz-Villanueva W."/>
            <person name="Stepanauskas R."/>
            <person name="Gosliner T."/>
            <person name="Date S.V."/>
            <person name="Northen T.R."/>
            <person name="Cheng J.F."/>
            <person name="Burkart M.D."/>
            <person name="Woyke T."/>
        </authorList>
    </citation>
    <scope>NUCLEOTIDE SEQUENCE</scope>
    <source>
        <strain evidence="10">Df01</strain>
    </source>
</reference>
<dbReference type="NCBIfam" id="TIGR00034">
    <property type="entry name" value="aroFGH"/>
    <property type="match status" value="1"/>
</dbReference>
<dbReference type="Proteomes" id="UP001168167">
    <property type="component" value="Unassembled WGS sequence"/>
</dbReference>
<proteinExistence type="inferred from homology"/>
<evidence type="ECO:0000259" key="9">
    <source>
        <dbReference type="Pfam" id="PF00793"/>
    </source>
</evidence>
<dbReference type="NCBIfam" id="NF009396">
    <property type="entry name" value="PRK12756.1"/>
    <property type="match status" value="1"/>
</dbReference>
<name>A0ABT7QKD3_9GAMM</name>
<evidence type="ECO:0000256" key="2">
    <source>
        <dbReference type="ARBA" id="ARBA00004688"/>
    </source>
</evidence>
<keyword evidence="5 8" id="KW-0808">Transferase</keyword>
<dbReference type="NCBIfam" id="NF009395">
    <property type="entry name" value="PRK12755.1"/>
    <property type="match status" value="1"/>
</dbReference>
<dbReference type="PIRSF" id="PIRSF001361">
    <property type="entry name" value="DAHP_synthase"/>
    <property type="match status" value="1"/>
</dbReference>
<gene>
    <name evidence="10" type="ORF">NQX30_02100</name>
</gene>
<comment type="function">
    <text evidence="1 8">Stereospecific condensation of phosphoenolpyruvate (PEP) and D-erythrose-4-phosphate (E4P) giving rise to 3-deoxy-D-arabino-heptulosonate-7-phosphate (DAHP).</text>
</comment>
<evidence type="ECO:0000256" key="1">
    <source>
        <dbReference type="ARBA" id="ARBA00003726"/>
    </source>
</evidence>